<evidence type="ECO:0000313" key="2">
    <source>
        <dbReference type="EMBL" id="JAH45973.1"/>
    </source>
</evidence>
<reference evidence="2" key="1">
    <citation type="submission" date="2014-11" db="EMBL/GenBank/DDBJ databases">
        <authorList>
            <person name="Amaro Gonzalez C."/>
        </authorList>
    </citation>
    <scope>NUCLEOTIDE SEQUENCE</scope>
</reference>
<sequence>MFRELRLNRLNGQHRMDIKRPQHNETGAHRAQT</sequence>
<name>A0A0E9SZN9_ANGAN</name>
<feature type="region of interest" description="Disordered" evidence="1">
    <location>
        <begin position="1"/>
        <end position="33"/>
    </location>
</feature>
<proteinExistence type="predicted"/>
<evidence type="ECO:0000256" key="1">
    <source>
        <dbReference type="SAM" id="MobiDB-lite"/>
    </source>
</evidence>
<accession>A0A0E9SZN9</accession>
<organism evidence="2">
    <name type="scientific">Anguilla anguilla</name>
    <name type="common">European freshwater eel</name>
    <name type="synonym">Muraena anguilla</name>
    <dbReference type="NCBI Taxonomy" id="7936"/>
    <lineage>
        <taxon>Eukaryota</taxon>
        <taxon>Metazoa</taxon>
        <taxon>Chordata</taxon>
        <taxon>Craniata</taxon>
        <taxon>Vertebrata</taxon>
        <taxon>Euteleostomi</taxon>
        <taxon>Actinopterygii</taxon>
        <taxon>Neopterygii</taxon>
        <taxon>Teleostei</taxon>
        <taxon>Anguilliformes</taxon>
        <taxon>Anguillidae</taxon>
        <taxon>Anguilla</taxon>
    </lineage>
</organism>
<reference evidence="2" key="2">
    <citation type="journal article" date="2015" name="Fish Shellfish Immunol.">
        <title>Early steps in the European eel (Anguilla anguilla)-Vibrio vulnificus interaction in the gills: Role of the RtxA13 toxin.</title>
        <authorList>
            <person name="Callol A."/>
            <person name="Pajuelo D."/>
            <person name="Ebbesson L."/>
            <person name="Teles M."/>
            <person name="MacKenzie S."/>
            <person name="Amaro C."/>
        </authorList>
    </citation>
    <scope>NUCLEOTIDE SEQUENCE</scope>
</reference>
<dbReference type="EMBL" id="GBXM01062604">
    <property type="protein sequence ID" value="JAH45973.1"/>
    <property type="molecule type" value="Transcribed_RNA"/>
</dbReference>
<feature type="compositionally biased region" description="Basic and acidic residues" evidence="1">
    <location>
        <begin position="14"/>
        <end position="33"/>
    </location>
</feature>
<dbReference type="AlphaFoldDB" id="A0A0E9SZN9"/>
<protein>
    <submittedName>
        <fullName evidence="2">Uncharacterized protein</fullName>
    </submittedName>
</protein>